<evidence type="ECO:0000313" key="3">
    <source>
        <dbReference type="EMBL" id="KAG7464584.1"/>
    </source>
</evidence>
<dbReference type="Proteomes" id="UP001046870">
    <property type="component" value="Chromosome 14"/>
</dbReference>
<dbReference type="AlphaFoldDB" id="A0A9D3T0E0"/>
<comment type="caution">
    <text evidence="3">The sequence shown here is derived from an EMBL/GenBank/DDBJ whole genome shotgun (WGS) entry which is preliminary data.</text>
</comment>
<feature type="region of interest" description="Disordered" evidence="1">
    <location>
        <begin position="94"/>
        <end position="193"/>
    </location>
</feature>
<protein>
    <recommendedName>
        <fullName evidence="2">Neuronal tyrosine-phosphorylated phosphoinositide-3-kinase adapter N-terminal domain-containing protein</fullName>
    </recommendedName>
</protein>
<feature type="domain" description="Neuronal tyrosine-phosphorylated phosphoinositide-3-kinase adapter N-terminal" evidence="2">
    <location>
        <begin position="44"/>
        <end position="146"/>
    </location>
</feature>
<dbReference type="InterPro" id="IPR039482">
    <property type="entry name" value="NYAP_N"/>
</dbReference>
<dbReference type="InterPro" id="IPR026722">
    <property type="entry name" value="NYAP1/NYAP2"/>
</dbReference>
<feature type="compositionally biased region" description="Low complexity" evidence="1">
    <location>
        <begin position="130"/>
        <end position="147"/>
    </location>
</feature>
<dbReference type="OrthoDB" id="8793475at2759"/>
<feature type="region of interest" description="Disordered" evidence="1">
    <location>
        <begin position="54"/>
        <end position="76"/>
    </location>
</feature>
<evidence type="ECO:0000259" key="2">
    <source>
        <dbReference type="Pfam" id="PF15439"/>
    </source>
</evidence>
<sequence length="193" mass="20667">MSSGSAQDVAVEHFLRDIERRGNRLHCAVIGRDGQNPSSDMNLLYRKSRLDWRHRDSDSNKKSSGSKDPSATVGKMRDLASFRRHFRMGFMTMPASQDLSPRPCSSAMAPRSQSCHSVGAGGDGLENGHHSGPQAPPSSSGGRRPSQTQAPPQHAAQLHGRPPGWKHSPAPSGGPAPSPPPTAARQAPGEEER</sequence>
<dbReference type="PANTHER" id="PTHR22633">
    <property type="entry name" value="NEURONAL TYROSINE-PHOSPHORYLATED PHOSPHOINOSITIDE-3-KINASE ADAPTER 2-RELATED"/>
    <property type="match status" value="1"/>
</dbReference>
<dbReference type="GO" id="GO:0043491">
    <property type="term" value="P:phosphatidylinositol 3-kinase/protein kinase B signal transduction"/>
    <property type="evidence" value="ECO:0007669"/>
    <property type="project" value="InterPro"/>
</dbReference>
<dbReference type="GO" id="GO:0048812">
    <property type="term" value="P:neuron projection morphogenesis"/>
    <property type="evidence" value="ECO:0007669"/>
    <property type="project" value="InterPro"/>
</dbReference>
<dbReference type="Pfam" id="PF15439">
    <property type="entry name" value="NYAP_N"/>
    <property type="match status" value="1"/>
</dbReference>
<accession>A0A9D3T0E0</accession>
<evidence type="ECO:0000256" key="1">
    <source>
        <dbReference type="SAM" id="MobiDB-lite"/>
    </source>
</evidence>
<dbReference type="EMBL" id="JAFDVH010000014">
    <property type="protein sequence ID" value="KAG7464584.1"/>
    <property type="molecule type" value="Genomic_DNA"/>
</dbReference>
<feature type="compositionally biased region" description="Pro residues" evidence="1">
    <location>
        <begin position="172"/>
        <end position="182"/>
    </location>
</feature>
<evidence type="ECO:0000313" key="4">
    <source>
        <dbReference type="Proteomes" id="UP001046870"/>
    </source>
</evidence>
<gene>
    <name evidence="3" type="ORF">MATL_G00167160</name>
</gene>
<name>A0A9D3T0E0_MEGAT</name>
<reference evidence="3" key="1">
    <citation type="submission" date="2021-01" db="EMBL/GenBank/DDBJ databases">
        <authorList>
            <person name="Zahm M."/>
            <person name="Roques C."/>
            <person name="Cabau C."/>
            <person name="Klopp C."/>
            <person name="Donnadieu C."/>
            <person name="Jouanno E."/>
            <person name="Lampietro C."/>
            <person name="Louis A."/>
            <person name="Herpin A."/>
            <person name="Echchiki A."/>
            <person name="Berthelot C."/>
            <person name="Parey E."/>
            <person name="Roest-Crollius H."/>
            <person name="Braasch I."/>
            <person name="Postlethwait J."/>
            <person name="Bobe J."/>
            <person name="Montfort J."/>
            <person name="Bouchez O."/>
            <person name="Begum T."/>
            <person name="Mejri S."/>
            <person name="Adams A."/>
            <person name="Chen W.-J."/>
            <person name="Guiguen Y."/>
        </authorList>
    </citation>
    <scope>NUCLEOTIDE SEQUENCE</scope>
    <source>
        <strain evidence="3">YG-15Mar2019-1</strain>
        <tissue evidence="3">Brain</tissue>
    </source>
</reference>
<proteinExistence type="predicted"/>
<organism evidence="3 4">
    <name type="scientific">Megalops atlanticus</name>
    <name type="common">Tarpon</name>
    <name type="synonym">Clupea gigantea</name>
    <dbReference type="NCBI Taxonomy" id="7932"/>
    <lineage>
        <taxon>Eukaryota</taxon>
        <taxon>Metazoa</taxon>
        <taxon>Chordata</taxon>
        <taxon>Craniata</taxon>
        <taxon>Vertebrata</taxon>
        <taxon>Euteleostomi</taxon>
        <taxon>Actinopterygii</taxon>
        <taxon>Neopterygii</taxon>
        <taxon>Teleostei</taxon>
        <taxon>Elopiformes</taxon>
        <taxon>Megalopidae</taxon>
        <taxon>Megalops</taxon>
    </lineage>
</organism>
<keyword evidence="4" id="KW-1185">Reference proteome</keyword>
<dbReference type="PANTHER" id="PTHR22633:SF2">
    <property type="entry name" value="NEURONAL TYROSINE-PHOSPHORYLATED PHOSPHOINOSITIDE-3-KINASE ADAPTER 1"/>
    <property type="match status" value="1"/>
</dbReference>